<accession>A0ABW4ZXS5</accession>
<dbReference type="InterPro" id="IPR049943">
    <property type="entry name" value="Ser_HO-MeTrfase-like"/>
</dbReference>
<evidence type="ECO:0000256" key="2">
    <source>
        <dbReference type="ARBA" id="ARBA00006376"/>
    </source>
</evidence>
<dbReference type="InterPro" id="IPR001085">
    <property type="entry name" value="Ser_HO-MeTrfase"/>
</dbReference>
<dbReference type="NCBIfam" id="NF000586">
    <property type="entry name" value="PRK00011.1"/>
    <property type="match status" value="1"/>
</dbReference>
<comment type="catalytic activity">
    <reaction evidence="7">
        <text>(6R)-5,10-methylene-5,6,7,8-tetrahydrofolate + glycine + H2O = (6S)-5,6,7,8-tetrahydrofolate + L-serine</text>
        <dbReference type="Rhea" id="RHEA:15481"/>
        <dbReference type="ChEBI" id="CHEBI:15377"/>
        <dbReference type="ChEBI" id="CHEBI:15636"/>
        <dbReference type="ChEBI" id="CHEBI:33384"/>
        <dbReference type="ChEBI" id="CHEBI:57305"/>
        <dbReference type="ChEBI" id="CHEBI:57453"/>
        <dbReference type="EC" id="2.1.2.1"/>
    </reaction>
</comment>
<comment type="caution">
    <text evidence="9">The sequence shown here is derived from an EMBL/GenBank/DDBJ whole genome shotgun (WGS) entry which is preliminary data.</text>
</comment>
<evidence type="ECO:0000313" key="9">
    <source>
        <dbReference type="EMBL" id="MFD2170203.1"/>
    </source>
</evidence>
<keyword evidence="4 7" id="KW-0028">Amino-acid biosynthesis</keyword>
<keyword evidence="5 7" id="KW-0808">Transferase</keyword>
<comment type="cofactor">
    <cofactor evidence="1 7">
        <name>pyridoxal 5'-phosphate</name>
        <dbReference type="ChEBI" id="CHEBI:597326"/>
    </cofactor>
</comment>
<organism evidence="9 10">
    <name type="scientific">Tumebacillus lipolyticus</name>
    <dbReference type="NCBI Taxonomy" id="1280370"/>
    <lineage>
        <taxon>Bacteria</taxon>
        <taxon>Bacillati</taxon>
        <taxon>Bacillota</taxon>
        <taxon>Bacilli</taxon>
        <taxon>Bacillales</taxon>
        <taxon>Alicyclobacillaceae</taxon>
        <taxon>Tumebacillus</taxon>
    </lineage>
</organism>
<gene>
    <name evidence="7 9" type="primary">glyA</name>
    <name evidence="9" type="ORF">ACFSOY_09355</name>
</gene>
<feature type="binding site" evidence="7">
    <location>
        <begin position="349"/>
        <end position="351"/>
    </location>
    <ligand>
        <name>(6S)-5,6,7,8-tetrahydrofolate</name>
        <dbReference type="ChEBI" id="CHEBI:57453"/>
    </ligand>
</feature>
<keyword evidence="3 7" id="KW-0554">One-carbon metabolism</keyword>
<dbReference type="PANTHER" id="PTHR11680:SF35">
    <property type="entry name" value="SERINE HYDROXYMETHYLTRANSFERASE 1"/>
    <property type="match status" value="1"/>
</dbReference>
<dbReference type="CDD" id="cd00378">
    <property type="entry name" value="SHMT"/>
    <property type="match status" value="1"/>
</dbReference>
<feature type="binding site" evidence="7">
    <location>
        <position position="240"/>
    </location>
    <ligand>
        <name>(6S)-5,6,7,8-tetrahydrofolate</name>
        <dbReference type="ChEBI" id="CHEBI:57453"/>
    </ligand>
</feature>
<feature type="binding site" evidence="7">
    <location>
        <begin position="121"/>
        <end position="123"/>
    </location>
    <ligand>
        <name>(6S)-5,6,7,8-tetrahydrofolate</name>
        <dbReference type="ChEBI" id="CHEBI:57453"/>
    </ligand>
</feature>
<evidence type="ECO:0000313" key="10">
    <source>
        <dbReference type="Proteomes" id="UP001597343"/>
    </source>
</evidence>
<evidence type="ECO:0000259" key="8">
    <source>
        <dbReference type="Pfam" id="PF00464"/>
    </source>
</evidence>
<evidence type="ECO:0000256" key="4">
    <source>
        <dbReference type="ARBA" id="ARBA00022605"/>
    </source>
</evidence>
<keyword evidence="6 7" id="KW-0663">Pyridoxal phosphate</keyword>
<comment type="pathway">
    <text evidence="7">One-carbon metabolism; tetrahydrofolate interconversion.</text>
</comment>
<comment type="function">
    <text evidence="7">Catalyzes the reversible interconversion of serine and glycine with tetrahydrofolate (THF) serving as the one-carbon carrier. This reaction serves as the major source of one-carbon groups required for the biosynthesis of purines, thymidylate, methionine, and other important biomolecules. Also exhibits THF-independent aldolase activity toward beta-hydroxyamino acids, producing glycine and aldehydes, via a retro-aldol mechanism.</text>
</comment>
<comment type="similarity">
    <text evidence="2 7">Belongs to the SHMT family.</text>
</comment>
<feature type="binding site" evidence="7">
    <location>
        <position position="117"/>
    </location>
    <ligand>
        <name>(6S)-5,6,7,8-tetrahydrofolate</name>
        <dbReference type="ChEBI" id="CHEBI:57453"/>
    </ligand>
</feature>
<feature type="modified residue" description="N6-(pyridoxal phosphate)lysine" evidence="7">
    <location>
        <position position="226"/>
    </location>
</feature>
<dbReference type="HAMAP" id="MF_00051">
    <property type="entry name" value="SHMT"/>
    <property type="match status" value="1"/>
</dbReference>
<dbReference type="Gene3D" id="3.90.1150.10">
    <property type="entry name" value="Aspartate Aminotransferase, domain 1"/>
    <property type="match status" value="1"/>
</dbReference>
<dbReference type="PROSITE" id="PS00096">
    <property type="entry name" value="SHMT"/>
    <property type="match status" value="1"/>
</dbReference>
<dbReference type="InterPro" id="IPR039429">
    <property type="entry name" value="SHMT-like_dom"/>
</dbReference>
<dbReference type="GO" id="GO:0004372">
    <property type="term" value="F:glycine hydroxymethyltransferase activity"/>
    <property type="evidence" value="ECO:0007669"/>
    <property type="project" value="UniProtKB-EC"/>
</dbReference>
<dbReference type="RefSeq" id="WP_386045945.1">
    <property type="nucleotide sequence ID" value="NZ_JBHUIO010000005.1"/>
</dbReference>
<comment type="subunit">
    <text evidence="7">Homodimer.</text>
</comment>
<reference evidence="10" key="1">
    <citation type="journal article" date="2019" name="Int. J. Syst. Evol. Microbiol.">
        <title>The Global Catalogue of Microorganisms (GCM) 10K type strain sequencing project: providing services to taxonomists for standard genome sequencing and annotation.</title>
        <authorList>
            <consortium name="The Broad Institute Genomics Platform"/>
            <consortium name="The Broad Institute Genome Sequencing Center for Infectious Disease"/>
            <person name="Wu L."/>
            <person name="Ma J."/>
        </authorList>
    </citation>
    <scope>NUCLEOTIDE SEQUENCE [LARGE SCALE GENOMIC DNA]</scope>
    <source>
        <strain evidence="10">CGMCC 1.13574</strain>
    </source>
</reference>
<feature type="domain" description="Serine hydroxymethyltransferase-like" evidence="8">
    <location>
        <begin position="6"/>
        <end position="380"/>
    </location>
</feature>
<comment type="pathway">
    <text evidence="7">Amino-acid biosynthesis; glycine biosynthesis; glycine from L-serine: step 1/1.</text>
</comment>
<dbReference type="InterPro" id="IPR015422">
    <property type="entry name" value="PyrdxlP-dep_Trfase_small"/>
</dbReference>
<comment type="subcellular location">
    <subcellularLocation>
        <location evidence="7">Cytoplasm</location>
    </subcellularLocation>
</comment>
<dbReference type="InterPro" id="IPR019798">
    <property type="entry name" value="Ser_HO-MeTrfase_PLP_BS"/>
</dbReference>
<keyword evidence="7" id="KW-0963">Cytoplasm</keyword>
<evidence type="ECO:0000256" key="7">
    <source>
        <dbReference type="HAMAP-Rule" id="MF_00051"/>
    </source>
</evidence>
<dbReference type="InterPro" id="IPR015421">
    <property type="entry name" value="PyrdxlP-dep_Trfase_major"/>
</dbReference>
<dbReference type="EC" id="2.1.2.1" evidence="7"/>
<sequence>MSHLRLVDRAVAEAIEQELGRQRTKIELIASENFVSRAVMETMGTVLTNKYAEGYPGKRYYGGCEYVDIVENIARDRLKQLFGAEHANVQPHSGAQANTAVYFAFLKPGDTVLGMNLSHGGHLTHGSPVNISGQYYNFVDYGVEEDTHLINYDKVRALALEHKPKMIVAGASAYPRKIDFQKLREIADEVGAYLMVDMAHIAGLVATGHHPSPVPYADFVTSTTHKTLRGPRGGLILCKEQYAKAIDKAIFPGIQGGPLMHVIASKAVAFGEALSDEFKGYIQQVVDNAQALASALIERGLTIVSGGTDNHLLLIDVRNLGLTGKEAEHLLDEVGVTTNKNTIPFDPASPFVTSGVRIGTPAVTSRGFGVAEMVEIADIIELTLKHKDDQTKINEAMHRVQELCKKFPMYEGLTYL</sequence>
<evidence type="ECO:0000256" key="3">
    <source>
        <dbReference type="ARBA" id="ARBA00022563"/>
    </source>
</evidence>
<dbReference type="PANTHER" id="PTHR11680">
    <property type="entry name" value="SERINE HYDROXYMETHYLTRANSFERASE"/>
    <property type="match status" value="1"/>
</dbReference>
<keyword evidence="10" id="KW-1185">Reference proteome</keyword>
<dbReference type="Gene3D" id="3.40.640.10">
    <property type="entry name" value="Type I PLP-dependent aspartate aminotransferase-like (Major domain)"/>
    <property type="match status" value="1"/>
</dbReference>
<evidence type="ECO:0000256" key="6">
    <source>
        <dbReference type="ARBA" id="ARBA00022898"/>
    </source>
</evidence>
<proteinExistence type="inferred from homology"/>
<dbReference type="Pfam" id="PF00464">
    <property type="entry name" value="SHMT"/>
    <property type="match status" value="1"/>
</dbReference>
<dbReference type="Proteomes" id="UP001597343">
    <property type="component" value="Unassembled WGS sequence"/>
</dbReference>
<protein>
    <recommendedName>
        <fullName evidence="7">Serine hydroxymethyltransferase</fullName>
        <shortName evidence="7">SHMT</shortName>
        <shortName evidence="7">Serine methylase</shortName>
        <ecNumber evidence="7">2.1.2.1</ecNumber>
    </recommendedName>
</protein>
<name>A0ABW4ZXS5_9BACL</name>
<feature type="site" description="Plays an important role in substrate specificity" evidence="7">
    <location>
        <position position="225"/>
    </location>
</feature>
<evidence type="ECO:0000256" key="5">
    <source>
        <dbReference type="ARBA" id="ARBA00022679"/>
    </source>
</evidence>
<dbReference type="SUPFAM" id="SSF53383">
    <property type="entry name" value="PLP-dependent transferases"/>
    <property type="match status" value="1"/>
</dbReference>
<dbReference type="InterPro" id="IPR015424">
    <property type="entry name" value="PyrdxlP-dep_Trfase"/>
</dbReference>
<evidence type="ECO:0000256" key="1">
    <source>
        <dbReference type="ARBA" id="ARBA00001933"/>
    </source>
</evidence>
<dbReference type="EMBL" id="JBHUIO010000005">
    <property type="protein sequence ID" value="MFD2170203.1"/>
    <property type="molecule type" value="Genomic_DNA"/>
</dbReference>
<dbReference type="PIRSF" id="PIRSF000412">
    <property type="entry name" value="SHMT"/>
    <property type="match status" value="1"/>
</dbReference>